<keyword evidence="2" id="KW-0812">Transmembrane</keyword>
<keyword evidence="4" id="KW-1185">Reference proteome</keyword>
<evidence type="ECO:0000256" key="2">
    <source>
        <dbReference type="SAM" id="Phobius"/>
    </source>
</evidence>
<accession>A0AAN9U8M7</accession>
<protein>
    <submittedName>
        <fullName evidence="3">Uncharacterized protein</fullName>
    </submittedName>
</protein>
<evidence type="ECO:0000256" key="1">
    <source>
        <dbReference type="SAM" id="Coils"/>
    </source>
</evidence>
<dbReference type="Proteomes" id="UP001320420">
    <property type="component" value="Unassembled WGS sequence"/>
</dbReference>
<dbReference type="SUPFAM" id="SSF69989">
    <property type="entry name" value="C-terminal domain of PLC-beta"/>
    <property type="match status" value="1"/>
</dbReference>
<evidence type="ECO:0000313" key="3">
    <source>
        <dbReference type="EMBL" id="KAK7743415.1"/>
    </source>
</evidence>
<evidence type="ECO:0000313" key="4">
    <source>
        <dbReference type="Proteomes" id="UP001320420"/>
    </source>
</evidence>
<keyword evidence="2" id="KW-1133">Transmembrane helix</keyword>
<gene>
    <name evidence="3" type="ORF">SLS62_010609</name>
</gene>
<proteinExistence type="predicted"/>
<feature type="coiled-coil region" evidence="1">
    <location>
        <begin position="374"/>
        <end position="409"/>
    </location>
</feature>
<feature type="transmembrane region" description="Helical" evidence="2">
    <location>
        <begin position="47"/>
        <end position="67"/>
    </location>
</feature>
<organism evidence="3 4">
    <name type="scientific">Diatrype stigma</name>
    <dbReference type="NCBI Taxonomy" id="117547"/>
    <lineage>
        <taxon>Eukaryota</taxon>
        <taxon>Fungi</taxon>
        <taxon>Dikarya</taxon>
        <taxon>Ascomycota</taxon>
        <taxon>Pezizomycotina</taxon>
        <taxon>Sordariomycetes</taxon>
        <taxon>Xylariomycetidae</taxon>
        <taxon>Xylariales</taxon>
        <taxon>Diatrypaceae</taxon>
        <taxon>Diatrype</taxon>
    </lineage>
</organism>
<keyword evidence="1" id="KW-0175">Coiled coil</keyword>
<sequence>MFARTTARAALPRAARTARAPRTCNIRYQSSNAAGSSTTAGGSSQHFAAGLAGGVAAASLLYGAYYLTPSGKLLRGINKGSKEAAKKYQEASQKLQSSTPDADQAINYIKEFCYSYVTWLPGGRQAVDATFKDVDTLRQNHGDEVNQAVNDAYRQFQKLSKSGLSLDTASKAFEVLADLSKKLGSLAGDALTDILDNHPQVKEKFGGSIDQLKQLGEQYGPEAKEQVDQTWKQVKEIMGGGLSAANLDKARRLVEEKVEQVQKLGDEAWKKGLEQAKPYLDKNPKVKELVEKNEDALKRGNATELFQNAKKAVDSGDLGEFEKYVNGALDKAKSKGSQLSIGGMGLEQYFDKIPNGSEILKKVSQLREVAEKHADEGEKLLKETMDELKQVLEKKSQKAKEIVDKEKKQ</sequence>
<comment type="caution">
    <text evidence="3">The sequence shown here is derived from an EMBL/GenBank/DDBJ whole genome shotgun (WGS) entry which is preliminary data.</text>
</comment>
<reference evidence="3 4" key="1">
    <citation type="submission" date="2024-02" db="EMBL/GenBank/DDBJ databases">
        <title>De novo assembly and annotation of 12 fungi associated with fruit tree decline syndrome in Ontario, Canada.</title>
        <authorList>
            <person name="Sulman M."/>
            <person name="Ellouze W."/>
            <person name="Ilyukhin E."/>
        </authorList>
    </citation>
    <scope>NUCLEOTIDE SEQUENCE [LARGE SCALE GENOMIC DNA]</scope>
    <source>
        <strain evidence="3 4">M11/M66-122</strain>
    </source>
</reference>
<dbReference type="EMBL" id="JAKJXP020000136">
    <property type="protein sequence ID" value="KAK7743415.1"/>
    <property type="molecule type" value="Genomic_DNA"/>
</dbReference>
<keyword evidence="2" id="KW-0472">Membrane</keyword>
<name>A0AAN9U8M7_9PEZI</name>
<dbReference type="AlphaFoldDB" id="A0AAN9U8M7"/>